<reference evidence="1" key="2">
    <citation type="journal article" date="2007" name="Science">
        <title>Draft genome sequence of the sexually transmitted pathogen Trichomonas vaginalis.</title>
        <authorList>
            <person name="Carlton J.M."/>
            <person name="Hirt R.P."/>
            <person name="Silva J.C."/>
            <person name="Delcher A.L."/>
            <person name="Schatz M."/>
            <person name="Zhao Q."/>
            <person name="Wortman J.R."/>
            <person name="Bidwell S.L."/>
            <person name="Alsmark U.C.M."/>
            <person name="Besteiro S."/>
            <person name="Sicheritz-Ponten T."/>
            <person name="Noel C.J."/>
            <person name="Dacks J.B."/>
            <person name="Foster P.G."/>
            <person name="Simillion C."/>
            <person name="Van de Peer Y."/>
            <person name="Miranda-Saavedra D."/>
            <person name="Barton G.J."/>
            <person name="Westrop G.D."/>
            <person name="Mueller S."/>
            <person name="Dessi D."/>
            <person name="Fiori P.L."/>
            <person name="Ren Q."/>
            <person name="Paulsen I."/>
            <person name="Zhang H."/>
            <person name="Bastida-Corcuera F.D."/>
            <person name="Simoes-Barbosa A."/>
            <person name="Brown M.T."/>
            <person name="Hayes R.D."/>
            <person name="Mukherjee M."/>
            <person name="Okumura C.Y."/>
            <person name="Schneider R."/>
            <person name="Smith A.J."/>
            <person name="Vanacova S."/>
            <person name="Villalvazo M."/>
            <person name="Haas B.J."/>
            <person name="Pertea M."/>
            <person name="Feldblyum T.V."/>
            <person name="Utterback T.R."/>
            <person name="Shu C.L."/>
            <person name="Osoegawa K."/>
            <person name="de Jong P.J."/>
            <person name="Hrdy I."/>
            <person name="Horvathova L."/>
            <person name="Zubacova Z."/>
            <person name="Dolezal P."/>
            <person name="Malik S.B."/>
            <person name="Logsdon J.M. Jr."/>
            <person name="Henze K."/>
            <person name="Gupta A."/>
            <person name="Wang C.C."/>
            <person name="Dunne R.L."/>
            <person name="Upcroft J.A."/>
            <person name="Upcroft P."/>
            <person name="White O."/>
            <person name="Salzberg S.L."/>
            <person name="Tang P."/>
            <person name="Chiu C.-H."/>
            <person name="Lee Y.-S."/>
            <person name="Embley T.M."/>
            <person name="Coombs G.H."/>
            <person name="Mottram J.C."/>
            <person name="Tachezy J."/>
            <person name="Fraser-Liggett C.M."/>
            <person name="Johnson P.J."/>
        </authorList>
    </citation>
    <scope>NUCLEOTIDE SEQUENCE [LARGE SCALE GENOMIC DNA]</scope>
    <source>
        <strain evidence="1">G3</strain>
    </source>
</reference>
<evidence type="ECO:0000313" key="1">
    <source>
        <dbReference type="EMBL" id="EAY07675.1"/>
    </source>
</evidence>
<dbReference type="AlphaFoldDB" id="A2EI36"/>
<protein>
    <submittedName>
        <fullName evidence="1">Uncharacterized protein</fullName>
    </submittedName>
</protein>
<evidence type="ECO:0000313" key="2">
    <source>
        <dbReference type="Proteomes" id="UP000001542"/>
    </source>
</evidence>
<dbReference type="RefSeq" id="XP_001319898.1">
    <property type="nucleotide sequence ID" value="XM_001319863.1"/>
</dbReference>
<name>A2EI36_TRIV3</name>
<dbReference type="InParanoid" id="A2EI36"/>
<organism evidence="1 2">
    <name type="scientific">Trichomonas vaginalis (strain ATCC PRA-98 / G3)</name>
    <dbReference type="NCBI Taxonomy" id="412133"/>
    <lineage>
        <taxon>Eukaryota</taxon>
        <taxon>Metamonada</taxon>
        <taxon>Parabasalia</taxon>
        <taxon>Trichomonadida</taxon>
        <taxon>Trichomonadidae</taxon>
        <taxon>Trichomonas</taxon>
    </lineage>
</organism>
<keyword evidence="2" id="KW-1185">Reference proteome</keyword>
<dbReference type="EMBL" id="DS113394">
    <property type="protein sequence ID" value="EAY07675.1"/>
    <property type="molecule type" value="Genomic_DNA"/>
</dbReference>
<accession>A2EI36</accession>
<sequence length="112" mass="13028">MAKGFKHRFIVFKRKGKQEVVTIGKRGVIENRFPFKDDREMKEIVTALFPHLKSRPEYSHEPQELEPPQVLCSNFGQPESSSPESAKLLFDEFGFDNFPADSWDFFNPTEAF</sequence>
<dbReference type="KEGG" id="tva:75659242"/>
<proteinExistence type="predicted"/>
<gene>
    <name evidence="1" type="ORF">TVAG_273590</name>
</gene>
<reference evidence="1" key="1">
    <citation type="submission" date="2006-10" db="EMBL/GenBank/DDBJ databases">
        <authorList>
            <person name="Amadeo P."/>
            <person name="Zhao Q."/>
            <person name="Wortman J."/>
            <person name="Fraser-Liggett C."/>
            <person name="Carlton J."/>
        </authorList>
    </citation>
    <scope>NUCLEOTIDE SEQUENCE</scope>
    <source>
        <strain evidence="1">G3</strain>
    </source>
</reference>
<dbReference type="VEuPathDB" id="TrichDB:TVAGG3_0521980"/>
<dbReference type="Proteomes" id="UP000001542">
    <property type="component" value="Unassembled WGS sequence"/>
</dbReference>
<dbReference type="VEuPathDB" id="TrichDB:TVAG_273590"/>